<proteinExistence type="predicted"/>
<dbReference type="CDD" id="cd07984">
    <property type="entry name" value="LPLAT_LABLAT-like"/>
    <property type="match status" value="1"/>
</dbReference>
<keyword evidence="3" id="KW-0997">Cell inner membrane</keyword>
<protein>
    <submittedName>
        <fullName evidence="7">KDO2-lipid IV(A) lauroyltransferase</fullName>
    </submittedName>
</protein>
<accession>A0A4R3KCR5</accession>
<dbReference type="GO" id="GO:0009247">
    <property type="term" value="P:glycolipid biosynthetic process"/>
    <property type="evidence" value="ECO:0007669"/>
    <property type="project" value="UniProtKB-ARBA"/>
</dbReference>
<evidence type="ECO:0000256" key="6">
    <source>
        <dbReference type="ARBA" id="ARBA00023315"/>
    </source>
</evidence>
<evidence type="ECO:0000256" key="5">
    <source>
        <dbReference type="ARBA" id="ARBA00023136"/>
    </source>
</evidence>
<evidence type="ECO:0000256" key="1">
    <source>
        <dbReference type="ARBA" id="ARBA00004533"/>
    </source>
</evidence>
<dbReference type="Proteomes" id="UP000295188">
    <property type="component" value="Unassembled WGS sequence"/>
</dbReference>
<dbReference type="PANTHER" id="PTHR30606">
    <property type="entry name" value="LIPID A BIOSYNTHESIS LAUROYL ACYLTRANSFERASE"/>
    <property type="match status" value="1"/>
</dbReference>
<dbReference type="AlphaFoldDB" id="A0A4R3KCR5"/>
<keyword evidence="2" id="KW-1003">Cell membrane</keyword>
<evidence type="ECO:0000256" key="4">
    <source>
        <dbReference type="ARBA" id="ARBA00022679"/>
    </source>
</evidence>
<evidence type="ECO:0000256" key="2">
    <source>
        <dbReference type="ARBA" id="ARBA00022475"/>
    </source>
</evidence>
<evidence type="ECO:0000313" key="7">
    <source>
        <dbReference type="EMBL" id="TCS80840.1"/>
    </source>
</evidence>
<keyword evidence="4 7" id="KW-0808">Transferase</keyword>
<name>A0A4R3KCR5_9FIRM</name>
<dbReference type="InterPro" id="IPR004960">
    <property type="entry name" value="LipA_acyltrans"/>
</dbReference>
<evidence type="ECO:0000313" key="8">
    <source>
        <dbReference type="Proteomes" id="UP000295188"/>
    </source>
</evidence>
<organism evidence="7 8">
    <name type="scientific">Pectinatus cerevisiiphilus</name>
    <dbReference type="NCBI Taxonomy" id="86956"/>
    <lineage>
        <taxon>Bacteria</taxon>
        <taxon>Bacillati</taxon>
        <taxon>Bacillota</taxon>
        <taxon>Negativicutes</taxon>
        <taxon>Selenomonadales</taxon>
        <taxon>Selenomonadaceae</taxon>
        <taxon>Pectinatus</taxon>
    </lineage>
</organism>
<keyword evidence="5" id="KW-0472">Membrane</keyword>
<dbReference type="PANTHER" id="PTHR30606:SF10">
    <property type="entry name" value="PHOSPHATIDYLINOSITOL MANNOSIDE ACYLTRANSFERASE"/>
    <property type="match status" value="1"/>
</dbReference>
<dbReference type="GO" id="GO:0016746">
    <property type="term" value="F:acyltransferase activity"/>
    <property type="evidence" value="ECO:0007669"/>
    <property type="project" value="UniProtKB-KW"/>
</dbReference>
<sequence>MVRIALYYILKIISKIFCLLPEKISYAIGDAIGAITWYLVPAKRKKMAVNNVILSLNIDKPSAVRIAKKSWTKFGPMIVEVLRFPIMRYNMNKYVTLIGAENLDEALKLGRGGIIAAAHSDNWELLGGALAQNGYKLVGVAQEQSNHGADRFMNEYRALIGMYVMYKYDVRNMFKMIAKGWLIGLIMDQDAAEDGIVMPFLGRDASCAHGAATIARHNNAPIIPIFIVKGPKRTHKVIIHKPIFVEKTANKHADIRKTTMIITKQIEDHIREYPEEWFWLHDRWKSVEHHQAIKSYTEGDKQNAK</sequence>
<dbReference type="RefSeq" id="WP_243642157.1">
    <property type="nucleotide sequence ID" value="NZ_SMAA01000003.1"/>
</dbReference>
<dbReference type="GO" id="GO:0005886">
    <property type="term" value="C:plasma membrane"/>
    <property type="evidence" value="ECO:0007669"/>
    <property type="project" value="UniProtKB-SubCell"/>
</dbReference>
<reference evidence="7 8" key="1">
    <citation type="submission" date="2019-03" db="EMBL/GenBank/DDBJ databases">
        <title>Genomic Encyclopedia of Type Strains, Phase IV (KMG-IV): sequencing the most valuable type-strain genomes for metagenomic binning, comparative biology and taxonomic classification.</title>
        <authorList>
            <person name="Goeker M."/>
        </authorList>
    </citation>
    <scope>NUCLEOTIDE SEQUENCE [LARGE SCALE GENOMIC DNA]</scope>
    <source>
        <strain evidence="7 8">DSM 20467</strain>
    </source>
</reference>
<dbReference type="EMBL" id="SMAA01000003">
    <property type="protein sequence ID" value="TCS80840.1"/>
    <property type="molecule type" value="Genomic_DNA"/>
</dbReference>
<evidence type="ECO:0000256" key="3">
    <source>
        <dbReference type="ARBA" id="ARBA00022519"/>
    </source>
</evidence>
<comment type="caution">
    <text evidence="7">The sequence shown here is derived from an EMBL/GenBank/DDBJ whole genome shotgun (WGS) entry which is preliminary data.</text>
</comment>
<keyword evidence="8" id="KW-1185">Reference proteome</keyword>
<comment type="subcellular location">
    <subcellularLocation>
        <location evidence="1">Cell inner membrane</location>
    </subcellularLocation>
</comment>
<keyword evidence="6" id="KW-0012">Acyltransferase</keyword>
<dbReference type="Pfam" id="PF03279">
    <property type="entry name" value="Lip_A_acyltrans"/>
    <property type="match status" value="1"/>
</dbReference>
<gene>
    <name evidence="7" type="ORF">EDC37_1039</name>
</gene>